<dbReference type="CDD" id="cd21809">
    <property type="entry name" value="ABC-2_lan_permease-like"/>
    <property type="match status" value="1"/>
</dbReference>
<dbReference type="Proteomes" id="UP000712080">
    <property type="component" value="Unassembled WGS sequence"/>
</dbReference>
<dbReference type="EMBL" id="JAAMPU010000108">
    <property type="protein sequence ID" value="NMH29382.1"/>
    <property type="molecule type" value="Genomic_DNA"/>
</dbReference>
<dbReference type="CDD" id="cd02966">
    <property type="entry name" value="TlpA_like_family"/>
    <property type="match status" value="1"/>
</dbReference>
<keyword evidence="4" id="KW-1185">Reference proteome</keyword>
<sequence>MGAFQNFVTAFKAEHIKKKGTGIYVLGLIFGAIAPIIGFIALFFNPPLNTQNTFPFNLFEKFISEFSPAFTGFFYPLAIIICVSRIAQLDHRYGGWQLMETQPLNKFSIYFSKFSVILIHNLITIFSFLLVGCALVAIGTLFKELSKGAELSVPVVFILQLSLRLFVVGLFFSAVQYLIAVLVPSFIWSIVIGFFGLLLSSVLAGFNIRMEWNPFTIMAKTGDFTPGSQLGHVMLYSEWVAVLLGLVFCAIGFQWYRYKSFKAAFFKKNCPVFALAVVAIASVGMYFMLKPLQYEAYPKTIIDGKIESDRQFRVAFLMDPFTGDTLGKSLVNDKKFKLSMDRNMPLGTYELYFQGDMSTGIQFVMSQNDSLYFDVKSFANNTESTITGTRLAENQAKAPGEFSWSMAEYMMTQSNEYLDKPGEVAETIASEWKEAIDESAGNKTRDNYIPKDDFLSLDKKRIHLRYLNLWNAYMDKRKVVFPAAAKDKEPKEITEIKKQMPLKDQTLLADDSYMQYLIHELTAKDTSDTDKNTRELKAISALKPDAFKDRLLFAKMKQSLREASGSPERAALMADYSKGIADVKLGTLLTSFYTAQERIARGNPAPDFIASDLDGKPVKLSDFKGKYVAIDVWATWCGPCRMQSPFFETKAISSKKNKNIVFVALSVDKDKGAWFLQAKTKSKSVKQLHIGLDDLFSKNYSVESIPRFILIDPNGNFVNSQLPPPSEAAFGLLLAKETESAVKS</sequence>
<keyword evidence="1" id="KW-0812">Transmembrane</keyword>
<dbReference type="Gene3D" id="3.40.30.10">
    <property type="entry name" value="Glutaredoxin"/>
    <property type="match status" value="1"/>
</dbReference>
<dbReference type="InterPro" id="IPR013740">
    <property type="entry name" value="Redoxin"/>
</dbReference>
<organism evidence="3 4">
    <name type="scientific">Flavobacterium silvaticum</name>
    <dbReference type="NCBI Taxonomy" id="1852020"/>
    <lineage>
        <taxon>Bacteria</taxon>
        <taxon>Pseudomonadati</taxon>
        <taxon>Bacteroidota</taxon>
        <taxon>Flavobacteriia</taxon>
        <taxon>Flavobacteriales</taxon>
        <taxon>Flavobacteriaceae</taxon>
        <taxon>Flavobacterium</taxon>
    </lineage>
</organism>
<feature type="transmembrane region" description="Helical" evidence="1">
    <location>
        <begin position="154"/>
        <end position="179"/>
    </location>
</feature>
<feature type="transmembrane region" description="Helical" evidence="1">
    <location>
        <begin position="66"/>
        <end position="87"/>
    </location>
</feature>
<evidence type="ECO:0000256" key="1">
    <source>
        <dbReference type="SAM" id="Phobius"/>
    </source>
</evidence>
<dbReference type="Pfam" id="PF08534">
    <property type="entry name" value="Redoxin"/>
    <property type="match status" value="1"/>
</dbReference>
<feature type="transmembrane region" description="Helical" evidence="1">
    <location>
        <begin position="270"/>
        <end position="289"/>
    </location>
</feature>
<feature type="transmembrane region" description="Helical" evidence="1">
    <location>
        <begin position="239"/>
        <end position="258"/>
    </location>
</feature>
<dbReference type="SUPFAM" id="SSF52833">
    <property type="entry name" value="Thioredoxin-like"/>
    <property type="match status" value="1"/>
</dbReference>
<reference evidence="3" key="1">
    <citation type="submission" date="2020-02" db="EMBL/GenBank/DDBJ databases">
        <title>Flavobacterium sp. genome.</title>
        <authorList>
            <person name="Jung H.S."/>
            <person name="Baek J.H."/>
            <person name="Jeon C.O."/>
        </authorList>
    </citation>
    <scope>NUCLEOTIDE SEQUENCE</scope>
    <source>
        <strain evidence="3">SE-s28</strain>
    </source>
</reference>
<accession>A0A972JKR2</accession>
<dbReference type="AlphaFoldDB" id="A0A972JKR2"/>
<keyword evidence="1" id="KW-0472">Membrane</keyword>
<dbReference type="GO" id="GO:0016491">
    <property type="term" value="F:oxidoreductase activity"/>
    <property type="evidence" value="ECO:0007669"/>
    <property type="project" value="InterPro"/>
</dbReference>
<dbReference type="RefSeq" id="WP_169528475.1">
    <property type="nucleotide sequence ID" value="NZ_JAAMPU010000108.1"/>
</dbReference>
<protein>
    <submittedName>
        <fullName evidence="3">Redoxin family protein</fullName>
    </submittedName>
</protein>
<keyword evidence="1" id="KW-1133">Transmembrane helix</keyword>
<feature type="transmembrane region" description="Helical" evidence="1">
    <location>
        <begin position="116"/>
        <end position="142"/>
    </location>
</feature>
<name>A0A972JKR2_9FLAO</name>
<dbReference type="InterPro" id="IPR013766">
    <property type="entry name" value="Thioredoxin_domain"/>
</dbReference>
<gene>
    <name evidence="3" type="ORF">G6047_15190</name>
</gene>
<feature type="domain" description="Thioredoxin" evidence="2">
    <location>
        <begin position="599"/>
        <end position="744"/>
    </location>
</feature>
<proteinExistence type="predicted"/>
<evidence type="ECO:0000313" key="4">
    <source>
        <dbReference type="Proteomes" id="UP000712080"/>
    </source>
</evidence>
<dbReference type="InterPro" id="IPR036249">
    <property type="entry name" value="Thioredoxin-like_sf"/>
</dbReference>
<dbReference type="InterPro" id="IPR050553">
    <property type="entry name" value="Thioredoxin_ResA/DsbE_sf"/>
</dbReference>
<feature type="transmembrane region" description="Helical" evidence="1">
    <location>
        <begin position="21"/>
        <end position="46"/>
    </location>
</feature>
<dbReference type="PANTHER" id="PTHR42852:SF13">
    <property type="entry name" value="PROTEIN DIPZ"/>
    <property type="match status" value="1"/>
</dbReference>
<dbReference type="PROSITE" id="PS51352">
    <property type="entry name" value="THIOREDOXIN_2"/>
    <property type="match status" value="1"/>
</dbReference>
<dbReference type="PANTHER" id="PTHR42852">
    <property type="entry name" value="THIOL:DISULFIDE INTERCHANGE PROTEIN DSBE"/>
    <property type="match status" value="1"/>
</dbReference>
<evidence type="ECO:0000259" key="2">
    <source>
        <dbReference type="PROSITE" id="PS51352"/>
    </source>
</evidence>
<feature type="transmembrane region" description="Helical" evidence="1">
    <location>
        <begin position="186"/>
        <end position="208"/>
    </location>
</feature>
<evidence type="ECO:0000313" key="3">
    <source>
        <dbReference type="EMBL" id="NMH29382.1"/>
    </source>
</evidence>
<dbReference type="Pfam" id="PF12730">
    <property type="entry name" value="ABC2_membrane_4"/>
    <property type="match status" value="1"/>
</dbReference>
<comment type="caution">
    <text evidence="3">The sequence shown here is derived from an EMBL/GenBank/DDBJ whole genome shotgun (WGS) entry which is preliminary data.</text>
</comment>